<dbReference type="EMBL" id="DSKY01000014">
    <property type="protein sequence ID" value="HDY59009.1"/>
    <property type="molecule type" value="Genomic_DNA"/>
</dbReference>
<organism evidence="1">
    <name type="scientific">candidate division WOR-3 bacterium</name>
    <dbReference type="NCBI Taxonomy" id="2052148"/>
    <lineage>
        <taxon>Bacteria</taxon>
        <taxon>Bacteria division WOR-3</taxon>
    </lineage>
</organism>
<name>A0A7V1EHU2_UNCW3</name>
<accession>A0A7V1EHU2</accession>
<gene>
    <name evidence="1" type="ORF">ENP86_05610</name>
</gene>
<proteinExistence type="predicted"/>
<reference evidence="1" key="1">
    <citation type="journal article" date="2020" name="mSystems">
        <title>Genome- and Community-Level Interaction Insights into Carbon Utilization and Element Cycling Functions of Hydrothermarchaeota in Hydrothermal Sediment.</title>
        <authorList>
            <person name="Zhou Z."/>
            <person name="Liu Y."/>
            <person name="Xu W."/>
            <person name="Pan J."/>
            <person name="Luo Z.H."/>
            <person name="Li M."/>
        </authorList>
    </citation>
    <scope>NUCLEOTIDE SEQUENCE [LARGE SCALE GENOMIC DNA]</scope>
    <source>
        <strain evidence="1">SpSt-258</strain>
    </source>
</reference>
<sequence length="148" mass="17572">MAETKITLYPSNWLYNAGVVGLLKVLEFKKKSFEISDCVQLERHIIKESYNGIFEYHKEVLKEESFSIVGKNKRYPNYIQPSRKDFSPKEFFENYYIQKLQNAEKDKDKSCSWCEGYFIPQNLIKNMASKFKGDFSAFMEQREKFQGI</sequence>
<evidence type="ECO:0000313" key="1">
    <source>
        <dbReference type="EMBL" id="HDY59009.1"/>
    </source>
</evidence>
<protein>
    <submittedName>
        <fullName evidence="1">Uncharacterized protein</fullName>
    </submittedName>
</protein>
<comment type="caution">
    <text evidence="1">The sequence shown here is derived from an EMBL/GenBank/DDBJ whole genome shotgun (WGS) entry which is preliminary data.</text>
</comment>
<dbReference type="AlphaFoldDB" id="A0A7V1EHU2"/>